<feature type="region of interest" description="Disordered" evidence="1">
    <location>
        <begin position="473"/>
        <end position="542"/>
    </location>
</feature>
<feature type="region of interest" description="Disordered" evidence="1">
    <location>
        <begin position="303"/>
        <end position="338"/>
    </location>
</feature>
<feature type="compositionally biased region" description="Low complexity" evidence="1">
    <location>
        <begin position="1804"/>
        <end position="1814"/>
    </location>
</feature>
<feature type="region of interest" description="Disordered" evidence="1">
    <location>
        <begin position="1402"/>
        <end position="1424"/>
    </location>
</feature>
<proteinExistence type="predicted"/>
<feature type="compositionally biased region" description="Polar residues" evidence="1">
    <location>
        <begin position="262"/>
        <end position="283"/>
    </location>
</feature>
<feature type="region of interest" description="Disordered" evidence="1">
    <location>
        <begin position="419"/>
        <end position="458"/>
    </location>
</feature>
<feature type="compositionally biased region" description="Polar residues" evidence="1">
    <location>
        <begin position="1186"/>
        <end position="1196"/>
    </location>
</feature>
<feature type="region of interest" description="Disordered" evidence="1">
    <location>
        <begin position="1118"/>
        <end position="1137"/>
    </location>
</feature>
<feature type="compositionally biased region" description="Basic and acidic residues" evidence="1">
    <location>
        <begin position="1455"/>
        <end position="1465"/>
    </location>
</feature>
<feature type="compositionally biased region" description="Polar residues" evidence="1">
    <location>
        <begin position="445"/>
        <end position="458"/>
    </location>
</feature>
<feature type="region of interest" description="Disordered" evidence="1">
    <location>
        <begin position="1027"/>
        <end position="1073"/>
    </location>
</feature>
<feature type="compositionally biased region" description="Low complexity" evidence="1">
    <location>
        <begin position="1443"/>
        <end position="1454"/>
    </location>
</feature>
<feature type="compositionally biased region" description="Basic and acidic residues" evidence="1">
    <location>
        <begin position="2005"/>
        <end position="2020"/>
    </location>
</feature>
<feature type="compositionally biased region" description="Low complexity" evidence="1">
    <location>
        <begin position="1987"/>
        <end position="1999"/>
    </location>
</feature>
<feature type="region of interest" description="Disordered" evidence="1">
    <location>
        <begin position="2105"/>
        <end position="2151"/>
    </location>
</feature>
<feature type="compositionally biased region" description="Basic and acidic residues" evidence="1">
    <location>
        <begin position="1039"/>
        <end position="1072"/>
    </location>
</feature>
<dbReference type="OrthoDB" id="2690941at2759"/>
<evidence type="ECO:0000313" key="2">
    <source>
        <dbReference type="EMBL" id="KAG6371816.1"/>
    </source>
</evidence>
<feature type="region of interest" description="Disordered" evidence="1">
    <location>
        <begin position="1443"/>
        <end position="1465"/>
    </location>
</feature>
<comment type="caution">
    <text evidence="2">The sequence shown here is derived from an EMBL/GenBank/DDBJ whole genome shotgun (WGS) entry which is preliminary data.</text>
</comment>
<feature type="region of interest" description="Disordered" evidence="1">
    <location>
        <begin position="1176"/>
        <end position="1210"/>
    </location>
</feature>
<feature type="compositionally biased region" description="Low complexity" evidence="1">
    <location>
        <begin position="1402"/>
        <end position="1412"/>
    </location>
</feature>
<feature type="compositionally biased region" description="Polar residues" evidence="1">
    <location>
        <begin position="953"/>
        <end position="963"/>
    </location>
</feature>
<feature type="compositionally biased region" description="Basic and acidic residues" evidence="1">
    <location>
        <begin position="1126"/>
        <end position="1137"/>
    </location>
</feature>
<feature type="region of interest" description="Disordered" evidence="1">
    <location>
        <begin position="1987"/>
        <end position="2020"/>
    </location>
</feature>
<feature type="compositionally biased region" description="Basic and acidic residues" evidence="1">
    <location>
        <begin position="1197"/>
        <end position="1210"/>
    </location>
</feature>
<feature type="compositionally biased region" description="Basic and acidic residues" evidence="1">
    <location>
        <begin position="2139"/>
        <end position="2151"/>
    </location>
</feature>
<evidence type="ECO:0000313" key="3">
    <source>
        <dbReference type="Proteomes" id="UP000683000"/>
    </source>
</evidence>
<feature type="region of interest" description="Disordered" evidence="1">
    <location>
        <begin position="882"/>
        <end position="908"/>
    </location>
</feature>
<dbReference type="EMBL" id="JAGFBS010000032">
    <property type="protein sequence ID" value="KAG6371816.1"/>
    <property type="molecule type" value="Genomic_DNA"/>
</dbReference>
<sequence length="2151" mass="232312">MLAISDKSNPPPFKKGASLRVDCRSLFSEEQSRTETLSPTENGLWRRDQFFERACKSTQDVRLHGAPLPLVWVLVSDNVIPDYAVPFSEAYDGPQFIARAFLEDHYCIGRAGTGLPFGARITYAGRQLTVKRYEVLCFATEMRWSITQECEYIQQSSFIVSNTLGLSQNSLHASRTEIAASTLLDSDLLRVIPDNGRYYDMSMERSSGRSTGNRRCSSPLSPISRHVMEEICSSDPQFARRAPMSLLSAHQEDDVASESFRTESASQAMQKRSCSHEGSQTLRSPARLSPTLFPEVGRLAKGNNKSSAVAQSHRGTLTDPTINEEGSTSCEQSQSRLQTCPLSATQPTRLTGSLHIEATLEQENDGGRTHDVPVATSPRINRCLSPITHFSLPEPFNGSADSTVVVTSPRKQARSIGRIIGRSNQDDEGEARSGRLTHAKASSAPRISSPLTGVHQSSGWSLSAAGYRHSSRHAECTDDDSSFSESDTGSLYRSTHTTPASRLAQQNRTGRALDTTAQTWVGSGSHEIKPHARPAPRDSSVQMLPTRATGRSIGQSLVNVEEEVDVCGVASTTSGVKHNLTTQHSGPGAQGRSNSVITELRPSLVAKSSLESSTRSPYRSKGDKLAHIQPRNPSVPVPLIIVSPTINRRELPESSRDQITPLKVSVDARRGRFSSNAPPSGERVSSLSVTGATSSMLGAAALVAAVASSCADDTSIVSPLLIADTHEDDRATTRSSGNARLSSTTVVQDKFKDQDQCLSDTTRKLGPTLIATARLGSQTRVERAELGKHVSEEIRLDVSVEDSSALEKKGLGVWPTTPTGPQLPGRKPQAARYIVERDDVGERRHGHVPAQGAFVQEMERTVIQSSHDDMVQIQPSDTDVVLSDASVSKSASPEISHRAKGASGPYDDTQVTDVVVTRASFHSQADTEAKTTDPSSMDDHTSYRKPGKDTKSSVEASSKTTMASPAYATAPVQLRDAGYLPGGREHEPFRQADAVDVNSGWGEAMRTTAPSACHEYQVPLSEYLGIEDDADGTPVTSRTHTENRLKQSLETKPHHDAVEDSKGTRVTHKLEEQGTVPRVVTNKDSTKSTTSKKDDDPVVSTVLAAVCVAAVALEAVAGSKHKEHSKVKPDRRDKVTHDRDALVVTESARTIKDDQTSTIEKNIAVDLTLQRGAVAESSVPTGAEALTQTEIPQSSEQRSRHDTSEDQMEHVLDSRTSITAVDVRTGESIAPAGHPVVVQDAVSTPRVPSAEERTIDDISFNQRTQEQVSGGTVQTSGRIQMEIDIDEQTTHAAQLGATESRERRAETLVEFDGDLNRHASFGANSVVGRTNDKLAECSTRSEEQSMVIQECKTIASECEVERSLARPNSNPTLSQASTVVVVSPQACVNVQQTVASVTVASSDTAQSTASTSENHPEQRTESVAQCSEVDTRLLSLEENAVVLSSESLETSTETRSTERSDRVTADERVLDRVSGAYKSSATTIDDVTIAQKSATSVRSGYVDQSTTPRRTATVDSLEKRINPDRIRATTAYNVVDVEVDRTVVGRPTTMETPFSELNEVQKDANELLGDTSAPPLRIQTSSNVACSTQGSVVRKDTSLKASGECVTGNMSTQRSEKQVEAGHVDFLADAQDVDVIETREQTTYITSSREASVGGFGQSIDKTSRALVRSEDQTPLDEVSRQDEVTEVMASVTIGSIALAEQHAEPSKVAVLTGNASVSSHDSNALFEDDSAHAEISYQMAGAVTSTCTDYQSGQPSGIETRDVVAKEVVMDDEQRSDHFEGVARVVRAENTYVSEDGDLAGHTPSASPSTSPARSEAFSLMVKGEDRMSGSAAQATGHAFRLGFQLGASTDEATPVDHDALRTETCEAREESERIQVVQLSQGQSVGQSTFNHQRDAMIDTSNAVSPRQASLLVPLTGSPRRATSDKAFAQINSHELVTEDVEFKEEHASEFSAHLDNSPLFPVERSGPVTYGAVDLDLPLAYSPASSPSASPLTPTAGTEPSVGKRADRDVESRHSDGRELAFSSLAQEARTQRVCTQTASNMNSDYEWQVNTWIPDGKEPPPSYEDAISDYHKSPMLSSDDALPEDDHQSLGQYAQFYGDDKSSIAHAASNEFRRQPEEGTSALEQRSAFQAIRATNDRGVDESKRGP</sequence>
<feature type="compositionally biased region" description="Polar residues" evidence="1">
    <location>
        <begin position="488"/>
        <end position="522"/>
    </location>
</feature>
<keyword evidence="3" id="KW-1185">Reference proteome</keyword>
<accession>A0A8I2YGX0</accession>
<name>A0A8I2YGX0_9AGAM</name>
<evidence type="ECO:0000256" key="1">
    <source>
        <dbReference type="SAM" id="MobiDB-lite"/>
    </source>
</evidence>
<gene>
    <name evidence="2" type="ORF">JVT61DRAFT_9177</name>
</gene>
<feature type="compositionally biased region" description="Basic and acidic residues" evidence="1">
    <location>
        <begin position="925"/>
        <end position="952"/>
    </location>
</feature>
<dbReference type="Proteomes" id="UP000683000">
    <property type="component" value="Unassembled WGS sequence"/>
</dbReference>
<reference evidence="2" key="1">
    <citation type="submission" date="2021-03" db="EMBL/GenBank/DDBJ databases">
        <title>Evolutionary innovations through gain and loss of genes in the ectomycorrhizal Boletales.</title>
        <authorList>
            <person name="Wu G."/>
            <person name="Miyauchi S."/>
            <person name="Morin E."/>
            <person name="Yang Z.-L."/>
            <person name="Xu J."/>
            <person name="Martin F.M."/>
        </authorList>
    </citation>
    <scope>NUCLEOTIDE SEQUENCE</scope>
    <source>
        <strain evidence="2">BR01</strain>
    </source>
</reference>
<feature type="region of interest" description="Disordered" evidence="1">
    <location>
        <begin position="606"/>
        <end position="626"/>
    </location>
</feature>
<protein>
    <submittedName>
        <fullName evidence="2">Uncharacterized protein</fullName>
    </submittedName>
</protein>
<feature type="region of interest" description="Disordered" evidence="1">
    <location>
        <begin position="922"/>
        <end position="969"/>
    </location>
</feature>
<feature type="region of interest" description="Disordered" evidence="1">
    <location>
        <begin position="2074"/>
        <end position="2093"/>
    </location>
</feature>
<feature type="region of interest" description="Disordered" evidence="1">
    <location>
        <begin position="250"/>
        <end position="287"/>
    </location>
</feature>
<organism evidence="2 3">
    <name type="scientific">Boletus reticuloceps</name>
    <dbReference type="NCBI Taxonomy" id="495285"/>
    <lineage>
        <taxon>Eukaryota</taxon>
        <taxon>Fungi</taxon>
        <taxon>Dikarya</taxon>
        <taxon>Basidiomycota</taxon>
        <taxon>Agaricomycotina</taxon>
        <taxon>Agaricomycetes</taxon>
        <taxon>Agaricomycetidae</taxon>
        <taxon>Boletales</taxon>
        <taxon>Boletineae</taxon>
        <taxon>Boletaceae</taxon>
        <taxon>Boletoideae</taxon>
        <taxon>Boletus</taxon>
    </lineage>
</organism>
<feature type="region of interest" description="Disordered" evidence="1">
    <location>
        <begin position="1795"/>
        <end position="1814"/>
    </location>
</feature>